<dbReference type="SMART" id="SM01137">
    <property type="entry name" value="DMAP_binding"/>
    <property type="match status" value="1"/>
</dbReference>
<feature type="domain" description="DMAP1-binding" evidence="2">
    <location>
        <begin position="25"/>
        <end position="189"/>
    </location>
</feature>
<dbReference type="WBParaSite" id="EEL_0000556101-mRNA-1">
    <property type="protein sequence ID" value="EEL_0000556101-mRNA-1"/>
    <property type="gene ID" value="EEL_0000556101"/>
</dbReference>
<dbReference type="Proteomes" id="UP000050640">
    <property type="component" value="Unplaced"/>
</dbReference>
<evidence type="ECO:0000313" key="3">
    <source>
        <dbReference type="Proteomes" id="UP000050640"/>
    </source>
</evidence>
<feature type="compositionally biased region" description="Basic and acidic residues" evidence="1">
    <location>
        <begin position="142"/>
        <end position="151"/>
    </location>
</feature>
<dbReference type="AlphaFoldDB" id="A0A0R3RU70"/>
<accession>A0A0R3RU70</accession>
<protein>
    <submittedName>
        <fullName evidence="4">DMAP-interaction domain-containing protein</fullName>
    </submittedName>
</protein>
<dbReference type="PROSITE" id="PS51912">
    <property type="entry name" value="DMAP1_BIND"/>
    <property type="match status" value="1"/>
</dbReference>
<proteinExistence type="predicted"/>
<feature type="region of interest" description="Disordered" evidence="1">
    <location>
        <begin position="120"/>
        <end position="151"/>
    </location>
</feature>
<evidence type="ECO:0000256" key="1">
    <source>
        <dbReference type="SAM" id="MobiDB-lite"/>
    </source>
</evidence>
<reference evidence="4" key="1">
    <citation type="submission" date="2017-02" db="UniProtKB">
        <authorList>
            <consortium name="WormBaseParasite"/>
        </authorList>
    </citation>
    <scope>IDENTIFICATION</scope>
</reference>
<feature type="region of interest" description="Disordered" evidence="1">
    <location>
        <begin position="164"/>
        <end position="219"/>
    </location>
</feature>
<evidence type="ECO:0000313" key="4">
    <source>
        <dbReference type="WBParaSite" id="EEL_0000556101-mRNA-1"/>
    </source>
</evidence>
<sequence>MTESLCGGRRCLWNRQVFVMVDAIDVSSLPSDVRERLAQLDLELSEAVDDVYFTKPYVNHLMYDLLTVVGSIRLICALMVRLLMIRTGTFDNHLSFSGDITQKGYDKKRNLLLGPYLRIKKDGNKTTSSPSTRAQRKHQRRLTRDESRFHSEIHAEAVQQALAEYSEGKKEKPNILPPVKRRGTETKRERHRASDSSSEDDSMFGSTDRSKGTSSTLSLNEQQKKNLTNGFQKSDASSFAPPPDVTTAVANGAAVRNVFQDRKKKTNDNEWPDSKIIKENEWNAMKKATDVTEAMLNTDVVYANDVAESDIAITNITNQDYQNAVVRKLI</sequence>
<organism evidence="3 4">
    <name type="scientific">Elaeophora elaphi</name>
    <dbReference type="NCBI Taxonomy" id="1147741"/>
    <lineage>
        <taxon>Eukaryota</taxon>
        <taxon>Metazoa</taxon>
        <taxon>Ecdysozoa</taxon>
        <taxon>Nematoda</taxon>
        <taxon>Chromadorea</taxon>
        <taxon>Rhabditida</taxon>
        <taxon>Spirurina</taxon>
        <taxon>Spiruromorpha</taxon>
        <taxon>Filarioidea</taxon>
        <taxon>Onchocercidae</taxon>
        <taxon>Elaeophora</taxon>
    </lineage>
</organism>
<dbReference type="Pfam" id="PF06464">
    <property type="entry name" value="DMAP_binding"/>
    <property type="match status" value="1"/>
</dbReference>
<evidence type="ECO:0000259" key="2">
    <source>
        <dbReference type="PROSITE" id="PS51912"/>
    </source>
</evidence>
<feature type="compositionally biased region" description="Basic and acidic residues" evidence="1">
    <location>
        <begin position="182"/>
        <end position="194"/>
    </location>
</feature>
<name>A0A0R3RU70_9BILA</name>
<dbReference type="STRING" id="1147741.A0A0R3RU70"/>
<dbReference type="InterPro" id="IPR010506">
    <property type="entry name" value="DMAP1-bd"/>
</dbReference>
<feature type="compositionally biased region" description="Polar residues" evidence="1">
    <location>
        <begin position="204"/>
        <end position="219"/>
    </location>
</feature>
<keyword evidence="3" id="KW-1185">Reference proteome</keyword>